<feature type="compositionally biased region" description="Basic and acidic residues" evidence="1">
    <location>
        <begin position="71"/>
        <end position="83"/>
    </location>
</feature>
<evidence type="ECO:0000313" key="3">
    <source>
        <dbReference type="Proteomes" id="UP000625711"/>
    </source>
</evidence>
<dbReference type="EMBL" id="JAACXV010014424">
    <property type="protein sequence ID" value="KAF7267427.1"/>
    <property type="molecule type" value="Genomic_DNA"/>
</dbReference>
<keyword evidence="3" id="KW-1185">Reference proteome</keyword>
<organism evidence="2 3">
    <name type="scientific">Rhynchophorus ferrugineus</name>
    <name type="common">Red palm weevil</name>
    <name type="synonym">Curculio ferrugineus</name>
    <dbReference type="NCBI Taxonomy" id="354439"/>
    <lineage>
        <taxon>Eukaryota</taxon>
        <taxon>Metazoa</taxon>
        <taxon>Ecdysozoa</taxon>
        <taxon>Arthropoda</taxon>
        <taxon>Hexapoda</taxon>
        <taxon>Insecta</taxon>
        <taxon>Pterygota</taxon>
        <taxon>Neoptera</taxon>
        <taxon>Endopterygota</taxon>
        <taxon>Coleoptera</taxon>
        <taxon>Polyphaga</taxon>
        <taxon>Cucujiformia</taxon>
        <taxon>Curculionidae</taxon>
        <taxon>Dryophthorinae</taxon>
        <taxon>Rhynchophorus</taxon>
    </lineage>
</organism>
<protein>
    <submittedName>
        <fullName evidence="2">Uncharacterized protein</fullName>
    </submittedName>
</protein>
<name>A0A834HUY2_RHYFE</name>
<dbReference type="AlphaFoldDB" id="A0A834HUY2"/>
<gene>
    <name evidence="2" type="ORF">GWI33_019348</name>
</gene>
<comment type="caution">
    <text evidence="2">The sequence shown here is derived from an EMBL/GenBank/DDBJ whole genome shotgun (WGS) entry which is preliminary data.</text>
</comment>
<feature type="region of interest" description="Disordered" evidence="1">
    <location>
        <begin position="46"/>
        <end position="109"/>
    </location>
</feature>
<feature type="compositionally biased region" description="Basic and acidic residues" evidence="1">
    <location>
        <begin position="50"/>
        <end position="59"/>
    </location>
</feature>
<proteinExistence type="predicted"/>
<reference evidence="2" key="1">
    <citation type="submission" date="2020-08" db="EMBL/GenBank/DDBJ databases">
        <title>Genome sequencing and assembly of the red palm weevil Rhynchophorus ferrugineus.</title>
        <authorList>
            <person name="Dias G.B."/>
            <person name="Bergman C.M."/>
            <person name="Manee M."/>
        </authorList>
    </citation>
    <scope>NUCLEOTIDE SEQUENCE</scope>
    <source>
        <strain evidence="2">AA-2017</strain>
        <tissue evidence="2">Whole larva</tissue>
    </source>
</reference>
<evidence type="ECO:0000256" key="1">
    <source>
        <dbReference type="SAM" id="MobiDB-lite"/>
    </source>
</evidence>
<accession>A0A834HUY2</accession>
<dbReference type="Proteomes" id="UP000625711">
    <property type="component" value="Unassembled WGS sequence"/>
</dbReference>
<sequence>MGIGNHQQNIKISELYQIVGSALTEALPCFHAITASDYASAFFRKGKARPMQEKSKEYQSDLPPSQLTGTSKEKTISNRDRDSTPNSSRGSSPPAMKNISGPSRDRTKH</sequence>
<evidence type="ECO:0000313" key="2">
    <source>
        <dbReference type="EMBL" id="KAF7267427.1"/>
    </source>
</evidence>
<dbReference type="OrthoDB" id="6781714at2759"/>